<dbReference type="EMBL" id="RRYP01007390">
    <property type="protein sequence ID" value="TNV80531.1"/>
    <property type="molecule type" value="Genomic_DNA"/>
</dbReference>
<feature type="domain" description="Enkurin" evidence="2">
    <location>
        <begin position="38"/>
        <end position="111"/>
    </location>
</feature>
<dbReference type="Pfam" id="PF13864">
    <property type="entry name" value="Enkurin"/>
    <property type="match status" value="1"/>
</dbReference>
<proteinExistence type="predicted"/>
<sequence>MASHRTEMQAPPIQNYGGNNFAIGGSGPNSVLETTSQRSIGVKNYNQQSNRQLSNEEKKKVIMGLKEKRKDLMMQLNRLPLLKDTLGVIELERKLQKEIDEVETAIMMFQYRKNVYLTDQNTFQF</sequence>
<reference evidence="3" key="1">
    <citation type="submission" date="2019-06" db="EMBL/GenBank/DDBJ databases">
        <authorList>
            <person name="Zheng W."/>
        </authorList>
    </citation>
    <scope>NUCLEOTIDE SEQUENCE</scope>
    <source>
        <strain evidence="3">QDHG01</strain>
    </source>
</reference>
<dbReference type="AlphaFoldDB" id="A0A8J8NUU9"/>
<comment type="caution">
    <text evidence="3">The sequence shown here is derived from an EMBL/GenBank/DDBJ whole genome shotgun (WGS) entry which is preliminary data.</text>
</comment>
<evidence type="ECO:0000313" key="3">
    <source>
        <dbReference type="EMBL" id="TNV80531.1"/>
    </source>
</evidence>
<keyword evidence="4" id="KW-1185">Reference proteome</keyword>
<dbReference type="OrthoDB" id="2123594at2759"/>
<dbReference type="InterPro" id="IPR027012">
    <property type="entry name" value="Enkurin_dom"/>
</dbReference>
<feature type="region of interest" description="Disordered" evidence="1">
    <location>
        <begin position="1"/>
        <end position="35"/>
    </location>
</feature>
<evidence type="ECO:0000313" key="4">
    <source>
        <dbReference type="Proteomes" id="UP000785679"/>
    </source>
</evidence>
<dbReference type="Proteomes" id="UP000785679">
    <property type="component" value="Unassembled WGS sequence"/>
</dbReference>
<protein>
    <recommendedName>
        <fullName evidence="2">Enkurin domain-containing protein</fullName>
    </recommendedName>
</protein>
<evidence type="ECO:0000256" key="1">
    <source>
        <dbReference type="SAM" id="MobiDB-lite"/>
    </source>
</evidence>
<gene>
    <name evidence="3" type="ORF">FGO68_gene11151</name>
</gene>
<evidence type="ECO:0000259" key="2">
    <source>
        <dbReference type="Pfam" id="PF13864"/>
    </source>
</evidence>
<organism evidence="3 4">
    <name type="scientific">Halteria grandinella</name>
    <dbReference type="NCBI Taxonomy" id="5974"/>
    <lineage>
        <taxon>Eukaryota</taxon>
        <taxon>Sar</taxon>
        <taxon>Alveolata</taxon>
        <taxon>Ciliophora</taxon>
        <taxon>Intramacronucleata</taxon>
        <taxon>Spirotrichea</taxon>
        <taxon>Stichotrichia</taxon>
        <taxon>Sporadotrichida</taxon>
        <taxon>Halteriidae</taxon>
        <taxon>Halteria</taxon>
    </lineage>
</organism>
<name>A0A8J8NUU9_HALGN</name>
<accession>A0A8J8NUU9</accession>